<sequence length="279" mass="29647">MSPVPGSFVGDRKPERGTGYHLGHRCPLTTEVPMLRMFLAVTTMALAAWTGTTTAAEATPTPTPSSTPTPSATPTPACPPALPISASVTGATTTSLTISYVIFFRPPCGYDPPMTVSLFTSREDAQQWRAAVAEGVSGPERNGSVTIDRLTPDTEYWYRFTDAEGRRDPYVIASARTASLTSCRATATIDARWGSGFVATVTVRNTGTLPLDQWRVSWRWSGDEQVHTAWGGVAESTGSDVTVRNASYNGTLALDGATTFGLLVTTSAVPFGLTLTCAR</sequence>
<dbReference type="InterPro" id="IPR008965">
    <property type="entry name" value="CBM2/CBM3_carb-bd_dom_sf"/>
</dbReference>
<feature type="region of interest" description="Disordered" evidence="1">
    <location>
        <begin position="1"/>
        <end position="24"/>
    </location>
</feature>
<evidence type="ECO:0000313" key="4">
    <source>
        <dbReference type="Proteomes" id="UP000249045"/>
    </source>
</evidence>
<protein>
    <submittedName>
        <fullName evidence="3">Endo-1,4-beta-xylanase</fullName>
    </submittedName>
</protein>
<dbReference type="SUPFAM" id="SSF49384">
    <property type="entry name" value="Carbohydrate-binding domain"/>
    <property type="match status" value="1"/>
</dbReference>
<dbReference type="SMART" id="SM00637">
    <property type="entry name" value="CBD_II"/>
    <property type="match status" value="1"/>
</dbReference>
<feature type="domain" description="CBM2" evidence="2">
    <location>
        <begin position="176"/>
        <end position="279"/>
    </location>
</feature>
<gene>
    <name evidence="3" type="ORF">MED15_00552</name>
</gene>
<dbReference type="InterPro" id="IPR012291">
    <property type="entry name" value="CBM2_carb-bd_dom_sf"/>
</dbReference>
<evidence type="ECO:0000259" key="2">
    <source>
        <dbReference type="PROSITE" id="PS51173"/>
    </source>
</evidence>
<dbReference type="Gene3D" id="2.60.40.290">
    <property type="match status" value="1"/>
</dbReference>
<organism evidence="3 4">
    <name type="scientific">Micromonospora noduli</name>
    <dbReference type="NCBI Taxonomy" id="709876"/>
    <lineage>
        <taxon>Bacteria</taxon>
        <taxon>Bacillati</taxon>
        <taxon>Actinomycetota</taxon>
        <taxon>Actinomycetes</taxon>
        <taxon>Micromonosporales</taxon>
        <taxon>Micromonosporaceae</taxon>
        <taxon>Micromonospora</taxon>
    </lineage>
</organism>
<keyword evidence="4" id="KW-1185">Reference proteome</keyword>
<feature type="region of interest" description="Disordered" evidence="1">
    <location>
        <begin position="54"/>
        <end position="78"/>
    </location>
</feature>
<dbReference type="InterPro" id="IPR001919">
    <property type="entry name" value="CBD2"/>
</dbReference>
<dbReference type="PROSITE" id="PS51173">
    <property type="entry name" value="CBM2"/>
    <property type="match status" value="1"/>
</dbReference>
<evidence type="ECO:0000313" key="3">
    <source>
        <dbReference type="EMBL" id="RAO24794.1"/>
    </source>
</evidence>
<dbReference type="Proteomes" id="UP000249045">
    <property type="component" value="Unassembled WGS sequence"/>
</dbReference>
<dbReference type="EMBL" id="PYAC01000001">
    <property type="protein sequence ID" value="RAO24794.1"/>
    <property type="molecule type" value="Genomic_DNA"/>
</dbReference>
<name>A0ABX9DB40_9ACTN</name>
<reference evidence="3 4" key="1">
    <citation type="submission" date="2018-03" db="EMBL/GenBank/DDBJ databases">
        <title>Defining the species Micromonospora saelicesensis and Micromonospora noduli under the framework of genomics.</title>
        <authorList>
            <person name="Riesco R."/>
            <person name="Trujillo M.E."/>
        </authorList>
    </citation>
    <scope>NUCLEOTIDE SEQUENCE [LARGE SCALE GENOMIC DNA]</scope>
    <source>
        <strain evidence="3 4">MED15</strain>
    </source>
</reference>
<accession>A0ABX9DB40</accession>
<comment type="caution">
    <text evidence="3">The sequence shown here is derived from an EMBL/GenBank/DDBJ whole genome shotgun (WGS) entry which is preliminary data.</text>
</comment>
<dbReference type="Pfam" id="PF00553">
    <property type="entry name" value="CBM_2"/>
    <property type="match status" value="1"/>
</dbReference>
<proteinExistence type="predicted"/>
<evidence type="ECO:0000256" key="1">
    <source>
        <dbReference type="SAM" id="MobiDB-lite"/>
    </source>
</evidence>
<feature type="compositionally biased region" description="Pro residues" evidence="1">
    <location>
        <begin position="61"/>
        <end position="78"/>
    </location>
</feature>